<feature type="binding site" evidence="6">
    <location>
        <position position="237"/>
    </location>
    <ligand>
        <name>chlorophyll a</name>
        <dbReference type="ChEBI" id="CHEBI:58416"/>
        <label>1</label>
    </ligand>
</feature>
<dbReference type="PANTHER" id="PTHR21649">
    <property type="entry name" value="CHLOROPHYLL A/B BINDING PROTEIN"/>
    <property type="match status" value="1"/>
</dbReference>
<dbReference type="GO" id="GO:0016168">
    <property type="term" value="F:chlorophyll binding"/>
    <property type="evidence" value="ECO:0007669"/>
    <property type="project" value="UniProtKB-KW"/>
</dbReference>
<keyword evidence="4 7" id="KW-0934">Plastid</keyword>
<reference evidence="8" key="1">
    <citation type="submission" date="2020-12" db="EMBL/GenBank/DDBJ databases">
        <authorList>
            <person name="Iha C."/>
        </authorList>
    </citation>
    <scope>NUCLEOTIDE SEQUENCE</scope>
</reference>
<evidence type="ECO:0000313" key="8">
    <source>
        <dbReference type="EMBL" id="CAD7704758.1"/>
    </source>
</evidence>
<dbReference type="Proteomes" id="UP000708148">
    <property type="component" value="Unassembled WGS sequence"/>
</dbReference>
<dbReference type="InterPro" id="IPR001344">
    <property type="entry name" value="Chloro_AB-bd_pln"/>
</dbReference>
<dbReference type="Gene3D" id="1.10.3460.10">
    <property type="entry name" value="Chlorophyll a/b binding protein domain"/>
    <property type="match status" value="1"/>
</dbReference>
<evidence type="ECO:0000256" key="1">
    <source>
        <dbReference type="ARBA" id="ARBA00022494"/>
    </source>
</evidence>
<evidence type="ECO:0000313" key="9">
    <source>
        <dbReference type="Proteomes" id="UP000708148"/>
    </source>
</evidence>
<name>A0A8S1JB75_9CHLO</name>
<keyword evidence="2 7" id="KW-0150">Chloroplast</keyword>
<evidence type="ECO:0000256" key="3">
    <source>
        <dbReference type="ARBA" id="ARBA00022531"/>
    </source>
</evidence>
<evidence type="ECO:0000256" key="7">
    <source>
        <dbReference type="RuleBase" id="RU363080"/>
    </source>
</evidence>
<dbReference type="EMBL" id="CAJHUC010002951">
    <property type="protein sequence ID" value="CAD7704758.1"/>
    <property type="molecule type" value="Genomic_DNA"/>
</dbReference>
<dbReference type="InterPro" id="IPR022796">
    <property type="entry name" value="Chloroa_b-bind"/>
</dbReference>
<feature type="binding site" evidence="6">
    <location>
        <position position="120"/>
    </location>
    <ligand>
        <name>chlorophyll a</name>
        <dbReference type="ChEBI" id="CHEBI:58416"/>
        <label>1</label>
    </ligand>
</feature>
<keyword evidence="7" id="KW-0604">Photosystem II</keyword>
<gene>
    <name evidence="8" type="ORF">OSTQU699_LOCUS10113</name>
</gene>
<protein>
    <recommendedName>
        <fullName evidence="7">Chlorophyll a-b binding protein, chloroplastic</fullName>
    </recommendedName>
</protein>
<evidence type="ECO:0000256" key="2">
    <source>
        <dbReference type="ARBA" id="ARBA00022528"/>
    </source>
</evidence>
<feature type="binding site" evidence="6">
    <location>
        <position position="242"/>
    </location>
    <ligand>
        <name>chlorophyll a</name>
        <dbReference type="ChEBI" id="CHEBI:58416"/>
        <label>1</label>
    </ligand>
</feature>
<dbReference type="GO" id="GO:0009522">
    <property type="term" value="C:photosystem I"/>
    <property type="evidence" value="ECO:0007669"/>
    <property type="project" value="UniProtKB-KW"/>
</dbReference>
<dbReference type="Pfam" id="PF00504">
    <property type="entry name" value="Chloroa_b-bind"/>
    <property type="match status" value="1"/>
</dbReference>
<keyword evidence="9" id="KW-1185">Reference proteome</keyword>
<keyword evidence="7" id="KW-0603">Photosystem I</keyword>
<evidence type="ECO:0000256" key="4">
    <source>
        <dbReference type="ARBA" id="ARBA00022640"/>
    </source>
</evidence>
<feature type="binding site" evidence="6">
    <location>
        <position position="123"/>
    </location>
    <ligand>
        <name>chlorophyll a</name>
        <dbReference type="ChEBI" id="CHEBI:58416"/>
        <label>1</label>
    </ligand>
</feature>
<dbReference type="GO" id="GO:0009535">
    <property type="term" value="C:chloroplast thylakoid membrane"/>
    <property type="evidence" value="ECO:0007669"/>
    <property type="project" value="UniProtKB-SubCell"/>
</dbReference>
<feature type="binding site" evidence="6">
    <location>
        <position position="269"/>
    </location>
    <ligand>
        <name>chlorophyll a</name>
        <dbReference type="ChEBI" id="CHEBI:58416"/>
        <label>1</label>
    </ligand>
</feature>
<comment type="caution">
    <text evidence="8">The sequence shown here is derived from an EMBL/GenBank/DDBJ whole genome shotgun (WGS) entry which is preliminary data.</text>
</comment>
<dbReference type="GO" id="GO:0009523">
    <property type="term" value="C:photosystem II"/>
    <property type="evidence" value="ECO:0007669"/>
    <property type="project" value="UniProtKB-KW"/>
</dbReference>
<dbReference type="GO" id="GO:0009765">
    <property type="term" value="P:photosynthesis, light harvesting"/>
    <property type="evidence" value="ECO:0007669"/>
    <property type="project" value="InterPro"/>
</dbReference>
<evidence type="ECO:0000256" key="5">
    <source>
        <dbReference type="ARBA" id="ARBA00022991"/>
    </source>
</evidence>
<dbReference type="AlphaFoldDB" id="A0A8S1JB75"/>
<feature type="binding site" evidence="6">
    <location>
        <position position="159"/>
    </location>
    <ligand>
        <name>chlorophyll a</name>
        <dbReference type="ChEBI" id="CHEBI:58416"/>
        <label>1</label>
    </ligand>
</feature>
<feature type="binding site" evidence="6">
    <location>
        <position position="240"/>
    </location>
    <ligand>
        <name>chlorophyll a</name>
        <dbReference type="ChEBI" id="CHEBI:58416"/>
        <label>1</label>
    </ligand>
</feature>
<feature type="binding site" description="axial binding residue" evidence="6">
    <location>
        <position position="125"/>
    </location>
    <ligand>
        <name>chlorophyll b</name>
        <dbReference type="ChEBI" id="CHEBI:61721"/>
        <label>1</label>
    </ligand>
    <ligandPart>
        <name>Mg</name>
        <dbReference type="ChEBI" id="CHEBI:25107"/>
    </ligandPart>
</feature>
<feature type="binding site" evidence="6">
    <location>
        <position position="107"/>
    </location>
    <ligand>
        <name>chlorophyll b</name>
        <dbReference type="ChEBI" id="CHEBI:61721"/>
        <label>2</label>
    </ligand>
</feature>
<keyword evidence="7" id="KW-0793">Thylakoid</keyword>
<comment type="function">
    <text evidence="7">The light-harvesting complex (LHC) functions as a light receptor, it captures and delivers excitation energy to photosystems with which it is closely associated.</text>
</comment>
<feature type="binding site" evidence="6">
    <location>
        <position position="101"/>
    </location>
    <ligand>
        <name>chlorophyll a</name>
        <dbReference type="ChEBI" id="CHEBI:58416"/>
        <label>1</label>
    </ligand>
</feature>
<feature type="binding site" evidence="6">
    <location>
        <position position="254"/>
    </location>
    <ligand>
        <name>chlorophyll a</name>
        <dbReference type="ChEBI" id="CHEBI:58416"/>
        <label>1</label>
    </ligand>
</feature>
<dbReference type="SUPFAM" id="SSF103511">
    <property type="entry name" value="Chlorophyll a-b binding protein"/>
    <property type="match status" value="1"/>
</dbReference>
<feature type="binding site" evidence="6">
    <location>
        <position position="236"/>
    </location>
    <ligand>
        <name>chlorophyll a</name>
        <dbReference type="ChEBI" id="CHEBI:58416"/>
        <label>1</label>
    </ligand>
</feature>
<dbReference type="OrthoDB" id="423598at2759"/>
<proteinExistence type="inferred from homology"/>
<keyword evidence="3 7" id="KW-0602">Photosynthesis</keyword>
<feature type="binding site" description="axial binding residue" evidence="6">
    <location>
        <position position="187"/>
    </location>
    <ligand>
        <name>chlorophyll b</name>
        <dbReference type="ChEBI" id="CHEBI:61721"/>
        <label>1</label>
    </ligand>
    <ligandPart>
        <name>Mg</name>
        <dbReference type="ChEBI" id="CHEBI:25107"/>
    </ligandPart>
</feature>
<evidence type="ECO:0000256" key="6">
    <source>
        <dbReference type="PIRSR" id="PIRSR601344-1"/>
    </source>
</evidence>
<sequence length="293" mass="32048">MAAPLQKSILGTPVAGSADRQPALGVQNGGTTVMKLTKSSKAPKSSYAARKTVRQRAGWWKKDTGERTNSWYGPNRNLWLGPLSPPPPPYLNGEFPGDYGWDTMRLSADPETFARYRECEIQHARWAMIGVVGCLLPEILAKYGGVPLGEPVWFKAGSQIFASGGLDYLGSPNLIHAQYIQYILWSQVFLMGLAEAYRVNGGPAGEDLDRNYPGGPYFDPLGLSDDPENFAELKVKEIKNGRLAMFAMTGFFVQAIVTGKGPLENWADHVADPFNVNGFNVDWANKFDPSGSA</sequence>
<comment type="subcellular location">
    <subcellularLocation>
        <location evidence="7">Plastid</location>
        <location evidence="7">Chloroplast thylakoid membrane</location>
    </subcellularLocation>
</comment>
<accession>A0A8S1JB75</accession>
<keyword evidence="5 7" id="KW-0157">Chromophore</keyword>
<feature type="binding site" evidence="6">
    <location>
        <position position="169"/>
    </location>
    <ligand>
        <name>chlorophyll a</name>
        <dbReference type="ChEBI" id="CHEBI:58416"/>
        <label>1</label>
    </ligand>
</feature>
<feature type="binding site" description="axial binding residue" evidence="6">
    <location>
        <position position="195"/>
    </location>
    <ligand>
        <name>chlorophyll b</name>
        <dbReference type="ChEBI" id="CHEBI:61721"/>
        <label>1</label>
    </ligand>
    <ligandPart>
        <name>Mg</name>
        <dbReference type="ChEBI" id="CHEBI:25107"/>
    </ligandPart>
</feature>
<keyword evidence="1 6" id="KW-0148">Chlorophyll</keyword>
<organism evidence="8 9">
    <name type="scientific">Ostreobium quekettii</name>
    <dbReference type="NCBI Taxonomy" id="121088"/>
    <lineage>
        <taxon>Eukaryota</taxon>
        <taxon>Viridiplantae</taxon>
        <taxon>Chlorophyta</taxon>
        <taxon>core chlorophytes</taxon>
        <taxon>Ulvophyceae</taxon>
        <taxon>TCBD clade</taxon>
        <taxon>Bryopsidales</taxon>
        <taxon>Ostreobineae</taxon>
        <taxon>Ostreobiaceae</taxon>
        <taxon>Ostreobium</taxon>
    </lineage>
</organism>
<comment type="similarity">
    <text evidence="7">Belongs to the light-harvesting chlorophyll a/b-binding (LHC) protein family.</text>
</comment>